<dbReference type="HOGENOM" id="CLU_497506_0_0_2"/>
<dbReference type="SUPFAM" id="SSF69318">
    <property type="entry name" value="Integrin alpha N-terminal domain"/>
    <property type="match status" value="1"/>
</dbReference>
<proteinExistence type="predicted"/>
<dbReference type="AlphaFoldDB" id="U1N3E3"/>
<gene>
    <name evidence="2" type="ORF">J07HQW1_00901</name>
</gene>
<evidence type="ECO:0000313" key="2">
    <source>
        <dbReference type="EMBL" id="ERG90873.1"/>
    </source>
</evidence>
<organism evidence="2 3">
    <name type="scientific">Haloquadratum walsbyi J07HQW1</name>
    <dbReference type="NCBI Taxonomy" id="1238424"/>
    <lineage>
        <taxon>Archaea</taxon>
        <taxon>Methanobacteriati</taxon>
        <taxon>Methanobacteriota</taxon>
        <taxon>Stenosarchaea group</taxon>
        <taxon>Halobacteria</taxon>
        <taxon>Halobacteriales</taxon>
        <taxon>Haloferacaceae</taxon>
        <taxon>Haloquadratum</taxon>
    </lineage>
</organism>
<dbReference type="InterPro" id="IPR028994">
    <property type="entry name" value="Integrin_alpha_N"/>
</dbReference>
<reference evidence="2 3" key="1">
    <citation type="journal article" date="2013" name="PLoS ONE">
        <title>Assembly-driven community genomics of a hypersaline microbial ecosystem.</title>
        <authorList>
            <person name="Podell S."/>
            <person name="Ugalde J.A."/>
            <person name="Narasingarao P."/>
            <person name="Banfield J.F."/>
            <person name="Heidelberg K.B."/>
            <person name="Allen E.E."/>
        </authorList>
    </citation>
    <scope>NUCLEOTIDE SEQUENCE [LARGE SCALE GENOMIC DNA]</scope>
    <source>
        <strain evidence="3">J07HQW1</strain>
    </source>
</reference>
<dbReference type="Proteomes" id="UP000030649">
    <property type="component" value="Unassembled WGS sequence"/>
</dbReference>
<protein>
    <recommendedName>
        <fullName evidence="4">FG-GAP repeat protein</fullName>
    </recommendedName>
</protein>
<feature type="region of interest" description="Disordered" evidence="1">
    <location>
        <begin position="186"/>
        <end position="234"/>
    </location>
</feature>
<evidence type="ECO:0008006" key="4">
    <source>
        <dbReference type="Google" id="ProtNLM"/>
    </source>
</evidence>
<dbReference type="EMBL" id="KE356560">
    <property type="protein sequence ID" value="ERG90873.1"/>
    <property type="molecule type" value="Genomic_DNA"/>
</dbReference>
<evidence type="ECO:0000256" key="1">
    <source>
        <dbReference type="SAM" id="MobiDB-lite"/>
    </source>
</evidence>
<accession>U1N3E3</accession>
<evidence type="ECO:0000313" key="3">
    <source>
        <dbReference type="Proteomes" id="UP000030649"/>
    </source>
</evidence>
<sequence>MSSHGAFEMLVIGTVVLSVVGGGLAVTATLSESSVSSEVDVQIDDQFIVPQLGNINQSDIQTSSPGRRSVFRTQNGTTLRVIEENVTADSLTVTVPVENVGTDRGTARLSTDSSTTPFSIDTETISESFANNSTFARTVNHTVISDTDALIELSSTVGDEPRAINVTLTYDTTPASPLTATFGLTSTDSRVNVQPGSQINGSGSGGSDGGSSGGSDGGGGTNGASNDPFAPGSQTVVTGGLKLVNENGTDPDNLILISRSDVDVLGTAADIDGDGRSEQPFTNSSGVIKTVEAINTSTGAQKRNETTLVPAGASVNPSTSKSAMVTGQFNGSESSVFFTNSNSNKLFRVDSSGDVTTVAQTGADALSAIGDIDGDGTNELVFADSSQNLKYLEPGPNGGVKSLGPTADSNNGIGIGVGQLFNVDGDSADEALFVNSNNIKAIDANDGGATALTQSGSAAKSPITTADTDGDGAQEILFLDSSNSNIKYVDDVGGANQVRPVVNATGTPVTGSRDVGLTSR</sequence>
<feature type="compositionally biased region" description="Polar residues" evidence="1">
    <location>
        <begin position="186"/>
        <end position="200"/>
    </location>
</feature>
<feature type="compositionally biased region" description="Gly residues" evidence="1">
    <location>
        <begin position="202"/>
        <end position="222"/>
    </location>
</feature>
<name>U1N3E3_9EURY</name>